<comment type="similarity">
    <text evidence="2 9">Belongs to the eIF-2B alpha/beta/delta subunits family.</text>
</comment>
<evidence type="ECO:0000256" key="4">
    <source>
        <dbReference type="ARBA" id="ARBA00022540"/>
    </source>
</evidence>
<dbReference type="AlphaFoldDB" id="A0AAD9MBL7"/>
<dbReference type="Proteomes" id="UP001217918">
    <property type="component" value="Unassembled WGS sequence"/>
</dbReference>
<evidence type="ECO:0000256" key="9">
    <source>
        <dbReference type="RuleBase" id="RU003814"/>
    </source>
</evidence>
<protein>
    <recommendedName>
        <fullName evidence="6">Translation initiation factor eIF2B subunit delta</fullName>
    </recommendedName>
    <alternativeName>
        <fullName evidence="7">eIF2B GDP-GTP exchange factor subunit delta</fullName>
    </alternativeName>
</protein>
<dbReference type="PANTHER" id="PTHR10233">
    <property type="entry name" value="TRANSLATION INITIATION FACTOR EIF-2B"/>
    <property type="match status" value="1"/>
</dbReference>
<dbReference type="Pfam" id="PF01008">
    <property type="entry name" value="IF-2B"/>
    <property type="match status" value="1"/>
</dbReference>
<accession>A0AAD9MBL7</accession>
<evidence type="ECO:0000256" key="1">
    <source>
        <dbReference type="ARBA" id="ARBA00004514"/>
    </source>
</evidence>
<feature type="compositionally biased region" description="Basic and acidic residues" evidence="10">
    <location>
        <begin position="37"/>
        <end position="60"/>
    </location>
</feature>
<keyword evidence="3" id="KW-0963">Cytoplasm</keyword>
<name>A0AAD9MBL7_9PEZI</name>
<dbReference type="GO" id="GO:0003743">
    <property type="term" value="F:translation initiation factor activity"/>
    <property type="evidence" value="ECO:0007669"/>
    <property type="project" value="UniProtKB-KW"/>
</dbReference>
<comment type="subunit">
    <text evidence="8">Component of the translation initiation factor 2B (eIF2B) complex which is a heterodecamer of two sets of five different subunits: alpha, beta, gamma, delta and epsilon. Subunits alpha, beta and delta comprise a regulatory subcomplex and subunits epsilon and gamma comprise a catalytic subcomplex. Within the complex, the hexameric regulatory complex resides at the center, with the two heterodimeric catalytic subcomplexes bound on opposite sides.</text>
</comment>
<dbReference type="PANTHER" id="PTHR10233:SF14">
    <property type="entry name" value="TRANSLATION INITIATION FACTOR EIF-2B SUBUNIT DELTA"/>
    <property type="match status" value="1"/>
</dbReference>
<sequence length="438" mass="47640">MTTTEDAKSAADAPKPMTPKTEQPVPAENTSQLTPAQRKEKAKADKAARRAAVKEVDAAKMKGSSGQQSGPQSKAAAQNAEGAPIAARRRKPPTAEKPQAMVPYMFSHLPMARRARTTQASKDVHPAVLAVGQQMATFALRDCILRLEATLLSFKQVIEAYSTPKGNSLSRHFIPHVLNDQIEYLAECRPMCYAMGNAIRLLKAKVNSFDIDTPEDEAKGELLDLIEEFLSEKVTLAELLISRNAAKVIASRRADVVLTYGRHRLVEKTLLYARKSGRQFEVLILDDPYDQSGQHMAKSLVREGIPTSYLPSLGGQLTEAVTRASLVLLGAEAFFANGAMYAPSGTNGIALSAKKLGKPVVALCETIGFDGERVAVDALTYNEIDPDNIDSEGFRLMFDVTREDLITGVITENQSETDVLPSEAILSILARQDTTTQL</sequence>
<dbReference type="InterPro" id="IPR000649">
    <property type="entry name" value="IF-2B-related"/>
</dbReference>
<dbReference type="EMBL" id="JAQQPM010000001">
    <property type="protein sequence ID" value="KAK2067938.1"/>
    <property type="molecule type" value="Genomic_DNA"/>
</dbReference>
<dbReference type="SUPFAM" id="SSF100950">
    <property type="entry name" value="NagB/RpiA/CoA transferase-like"/>
    <property type="match status" value="1"/>
</dbReference>
<evidence type="ECO:0000313" key="12">
    <source>
        <dbReference type="Proteomes" id="UP001217918"/>
    </source>
</evidence>
<evidence type="ECO:0000313" key="11">
    <source>
        <dbReference type="EMBL" id="KAK2067938.1"/>
    </source>
</evidence>
<evidence type="ECO:0000256" key="8">
    <source>
        <dbReference type="ARBA" id="ARBA00046432"/>
    </source>
</evidence>
<dbReference type="InterPro" id="IPR037171">
    <property type="entry name" value="NagB/RpiA_transferase-like"/>
</dbReference>
<keyword evidence="5" id="KW-0648">Protein biosynthesis</keyword>
<proteinExistence type="inferred from homology"/>
<evidence type="ECO:0000256" key="6">
    <source>
        <dbReference type="ARBA" id="ARBA00044147"/>
    </source>
</evidence>
<reference evidence="11" key="1">
    <citation type="journal article" date="2023" name="Mol. Plant Microbe Interact.">
        <title>Elucidating the Obligate Nature and Biological Capacity of an Invasive Fungal Corn Pathogen.</title>
        <authorList>
            <person name="MacCready J.S."/>
            <person name="Roggenkamp E.M."/>
            <person name="Gdanetz K."/>
            <person name="Chilvers M.I."/>
        </authorList>
    </citation>
    <scope>NUCLEOTIDE SEQUENCE</scope>
    <source>
        <strain evidence="11">PM02</strain>
    </source>
</reference>
<evidence type="ECO:0000256" key="3">
    <source>
        <dbReference type="ARBA" id="ARBA00022490"/>
    </source>
</evidence>
<dbReference type="GO" id="GO:0005829">
    <property type="term" value="C:cytosol"/>
    <property type="evidence" value="ECO:0007669"/>
    <property type="project" value="UniProtKB-SubCell"/>
</dbReference>
<feature type="compositionally biased region" description="Low complexity" evidence="10">
    <location>
        <begin position="61"/>
        <end position="78"/>
    </location>
</feature>
<comment type="caution">
    <text evidence="11">The sequence shown here is derived from an EMBL/GenBank/DDBJ whole genome shotgun (WGS) entry which is preliminary data.</text>
</comment>
<evidence type="ECO:0000256" key="10">
    <source>
        <dbReference type="SAM" id="MobiDB-lite"/>
    </source>
</evidence>
<gene>
    <name evidence="11" type="ORF">P8C59_001637</name>
</gene>
<evidence type="ECO:0000256" key="7">
    <source>
        <dbReference type="ARBA" id="ARBA00044356"/>
    </source>
</evidence>
<evidence type="ECO:0000256" key="2">
    <source>
        <dbReference type="ARBA" id="ARBA00007251"/>
    </source>
</evidence>
<dbReference type="InterPro" id="IPR042529">
    <property type="entry name" value="IF_2B-like_C"/>
</dbReference>
<organism evidence="11 12">
    <name type="scientific">Phyllachora maydis</name>
    <dbReference type="NCBI Taxonomy" id="1825666"/>
    <lineage>
        <taxon>Eukaryota</taxon>
        <taxon>Fungi</taxon>
        <taxon>Dikarya</taxon>
        <taxon>Ascomycota</taxon>
        <taxon>Pezizomycotina</taxon>
        <taxon>Sordariomycetes</taxon>
        <taxon>Sordariomycetidae</taxon>
        <taxon>Phyllachorales</taxon>
        <taxon>Phyllachoraceae</taxon>
        <taxon>Phyllachora</taxon>
    </lineage>
</organism>
<keyword evidence="12" id="KW-1185">Reference proteome</keyword>
<evidence type="ECO:0000256" key="5">
    <source>
        <dbReference type="ARBA" id="ARBA00022917"/>
    </source>
</evidence>
<comment type="subcellular location">
    <subcellularLocation>
        <location evidence="1">Cytoplasm</location>
        <location evidence="1">Cytosol</location>
    </subcellularLocation>
</comment>
<feature type="region of interest" description="Disordered" evidence="10">
    <location>
        <begin position="1"/>
        <end position="96"/>
    </location>
</feature>
<keyword evidence="4" id="KW-0396">Initiation factor</keyword>
<dbReference type="Gene3D" id="3.40.50.10470">
    <property type="entry name" value="Translation initiation factor eif-2b, domain 2"/>
    <property type="match status" value="1"/>
</dbReference>